<keyword evidence="1" id="KW-0812">Transmembrane</keyword>
<dbReference type="PANTHER" id="PTHR40278">
    <property type="entry name" value="DNA UTILIZATION PROTEIN HOFN"/>
    <property type="match status" value="1"/>
</dbReference>
<evidence type="ECO:0008006" key="4">
    <source>
        <dbReference type="Google" id="ProtNLM"/>
    </source>
</evidence>
<name>A0A1C0A9Q7_9FIRM</name>
<dbReference type="InterPro" id="IPR052534">
    <property type="entry name" value="Extracell_DNA_Util/SecSys_Comp"/>
</dbReference>
<evidence type="ECO:0000256" key="1">
    <source>
        <dbReference type="SAM" id="Phobius"/>
    </source>
</evidence>
<proteinExistence type="predicted"/>
<sequence length="174" mass="20819">MVNFLTDEFFMKERFYNLLFVVVLLVISLIAFTSHIYLNLYLENKELELKQEVIRAELSKLGTNLLKVEDLKDKRRNIKDKLNENNRFLAKMVSTTTIFEELNLLYSEQLYLQNFQLNNNDFQLLGVTTEMRYLKQLNQSLKSSDFFDEFYLEEVDKLDNRIEFKIRGIFQKGA</sequence>
<keyword evidence="1" id="KW-0472">Membrane</keyword>
<gene>
    <name evidence="2" type="ORF">U472_05965</name>
</gene>
<dbReference type="AlphaFoldDB" id="A0A1C0A9Q7"/>
<dbReference type="OrthoDB" id="2112993at2"/>
<reference evidence="2 3" key="2">
    <citation type="submission" date="2016-08" db="EMBL/GenBank/DDBJ databases">
        <title>Orenia metallireducens sp. nov. strain Z6, a Novel Metal-reducing Firmicute from the Deep Subsurface.</title>
        <authorList>
            <person name="Maxim B.I."/>
            <person name="Kenneth K."/>
            <person name="Flynn T.M."/>
            <person name="Oloughlin E.J."/>
            <person name="Locke R.A."/>
            <person name="Weber J.R."/>
            <person name="Egan S.M."/>
            <person name="Mackie R.I."/>
            <person name="Cann I.K."/>
        </authorList>
    </citation>
    <scope>NUCLEOTIDE SEQUENCE [LARGE SCALE GENOMIC DNA]</scope>
    <source>
        <strain evidence="2 3">Z6</strain>
    </source>
</reference>
<feature type="transmembrane region" description="Helical" evidence="1">
    <location>
        <begin position="15"/>
        <end position="40"/>
    </location>
</feature>
<evidence type="ECO:0000313" key="3">
    <source>
        <dbReference type="Proteomes" id="UP000093514"/>
    </source>
</evidence>
<dbReference type="Proteomes" id="UP000093514">
    <property type="component" value="Unassembled WGS sequence"/>
</dbReference>
<dbReference type="PANTHER" id="PTHR40278:SF1">
    <property type="entry name" value="DNA UTILIZATION PROTEIN HOFN"/>
    <property type="match status" value="1"/>
</dbReference>
<accession>A0A1C0A9Q7</accession>
<comment type="caution">
    <text evidence="2">The sequence shown here is derived from an EMBL/GenBank/DDBJ whole genome shotgun (WGS) entry which is preliminary data.</text>
</comment>
<evidence type="ECO:0000313" key="2">
    <source>
        <dbReference type="EMBL" id="OCL27030.1"/>
    </source>
</evidence>
<dbReference type="RefSeq" id="WP_068716508.1">
    <property type="nucleotide sequence ID" value="NZ_LWDV01000008.1"/>
</dbReference>
<keyword evidence="3" id="KW-1185">Reference proteome</keyword>
<protein>
    <recommendedName>
        <fullName evidence="4">Type IV pilus assembly protein PilN</fullName>
    </recommendedName>
</protein>
<dbReference type="Pfam" id="PF05137">
    <property type="entry name" value="PilN"/>
    <property type="match status" value="1"/>
</dbReference>
<dbReference type="EMBL" id="LWDV01000008">
    <property type="protein sequence ID" value="OCL27030.1"/>
    <property type="molecule type" value="Genomic_DNA"/>
</dbReference>
<keyword evidence="1" id="KW-1133">Transmembrane helix</keyword>
<organism evidence="2 3">
    <name type="scientific">Orenia metallireducens</name>
    <dbReference type="NCBI Taxonomy" id="1413210"/>
    <lineage>
        <taxon>Bacteria</taxon>
        <taxon>Bacillati</taxon>
        <taxon>Bacillota</taxon>
        <taxon>Clostridia</taxon>
        <taxon>Halanaerobiales</taxon>
        <taxon>Halobacteroidaceae</taxon>
        <taxon>Orenia</taxon>
    </lineage>
</organism>
<dbReference type="InterPro" id="IPR007813">
    <property type="entry name" value="PilN"/>
</dbReference>
<reference evidence="3" key="1">
    <citation type="submission" date="2016-07" db="EMBL/GenBank/DDBJ databases">
        <authorList>
            <person name="Florea S."/>
            <person name="Webb J.S."/>
            <person name="Jaromczyk J."/>
            <person name="Schardl C.L."/>
        </authorList>
    </citation>
    <scope>NUCLEOTIDE SEQUENCE [LARGE SCALE GENOMIC DNA]</scope>
    <source>
        <strain evidence="3">Z6</strain>
    </source>
</reference>